<dbReference type="PROSITE" id="PS51186">
    <property type="entry name" value="GNAT"/>
    <property type="match status" value="1"/>
</dbReference>
<name>A0A2U3KEA1_9BACT</name>
<keyword evidence="2" id="KW-0808">Transferase</keyword>
<dbReference type="EMBL" id="OMOD01000101">
    <property type="protein sequence ID" value="SPF37969.1"/>
    <property type="molecule type" value="Genomic_DNA"/>
</dbReference>
<dbReference type="InterPro" id="IPR000182">
    <property type="entry name" value="GNAT_dom"/>
</dbReference>
<dbReference type="GO" id="GO:0016747">
    <property type="term" value="F:acyltransferase activity, transferring groups other than amino-acyl groups"/>
    <property type="evidence" value="ECO:0007669"/>
    <property type="project" value="InterPro"/>
</dbReference>
<organism evidence="2 3">
    <name type="scientific">Candidatus Sulfotelmatobacter kueseliae</name>
    <dbReference type="NCBI Taxonomy" id="2042962"/>
    <lineage>
        <taxon>Bacteria</taxon>
        <taxon>Pseudomonadati</taxon>
        <taxon>Acidobacteriota</taxon>
        <taxon>Terriglobia</taxon>
        <taxon>Terriglobales</taxon>
        <taxon>Candidatus Korobacteraceae</taxon>
        <taxon>Candidatus Sulfotelmatobacter</taxon>
    </lineage>
</organism>
<dbReference type="SUPFAM" id="SSF55729">
    <property type="entry name" value="Acyl-CoA N-acyltransferases (Nat)"/>
    <property type="match status" value="1"/>
</dbReference>
<sequence>MLTRCYVNGPKPHSIDAVPFFTSLTIAAKVLVQSGQSNRRKVSAASHGKLLRLCQGLGHPSAKRMHSQSYEEGPTKSATTRQMLGIDMLSHWAAFTNLWDNLAFVPMLTLSGLCAQNRTVIQNVDLPPVLKARILGILVHRDRAGRKGPLLPRPGLWVSDAISCQLSLPNSPVLSLDVLIRPETPDDYAAIREVNLAAFGSPLEAALVERLRDDGLVIASLVAVDDAGQVVGHILFSPVMIMTTKGDQMQVASLAPMSVLPSHQRRGIGSMLVEHGIEVCRRAHYRAIVLVGHPSYYPRFGFTHALVAGLKNPFAADEAFMGLELVRGALSDIKGRVVYPEAFNQFS</sequence>
<dbReference type="Proteomes" id="UP000238701">
    <property type="component" value="Unassembled WGS sequence"/>
</dbReference>
<accession>A0A2U3KEA1</accession>
<dbReference type="CDD" id="cd04301">
    <property type="entry name" value="NAT_SF"/>
    <property type="match status" value="1"/>
</dbReference>
<reference evidence="3" key="1">
    <citation type="submission" date="2018-02" db="EMBL/GenBank/DDBJ databases">
        <authorList>
            <person name="Hausmann B."/>
        </authorList>
    </citation>
    <scope>NUCLEOTIDE SEQUENCE [LARGE SCALE GENOMIC DNA]</scope>
    <source>
        <strain evidence="3">Peat soil MAG SbA1</strain>
    </source>
</reference>
<dbReference type="InterPro" id="IPR050276">
    <property type="entry name" value="MshD_Acetyltransferase"/>
</dbReference>
<dbReference type="InterPro" id="IPR016181">
    <property type="entry name" value="Acyl_CoA_acyltransferase"/>
</dbReference>
<proteinExistence type="predicted"/>
<evidence type="ECO:0000313" key="3">
    <source>
        <dbReference type="Proteomes" id="UP000238701"/>
    </source>
</evidence>
<dbReference type="PANTHER" id="PTHR43617:SF2">
    <property type="entry name" value="UPF0039 PROTEIN SLL0451"/>
    <property type="match status" value="1"/>
</dbReference>
<gene>
    <name evidence="2" type="ORF">SBA1_190095</name>
</gene>
<dbReference type="PANTHER" id="PTHR43617">
    <property type="entry name" value="L-AMINO ACID N-ACETYLTRANSFERASE"/>
    <property type="match status" value="1"/>
</dbReference>
<feature type="domain" description="N-acetyltransferase" evidence="1">
    <location>
        <begin position="178"/>
        <end position="326"/>
    </location>
</feature>
<evidence type="ECO:0000259" key="1">
    <source>
        <dbReference type="PROSITE" id="PS51186"/>
    </source>
</evidence>
<dbReference type="AlphaFoldDB" id="A0A2U3KEA1"/>
<protein>
    <submittedName>
        <fullName evidence="2">GCN5-related N-acetyltransferase (Modular protein)</fullName>
    </submittedName>
</protein>
<evidence type="ECO:0000313" key="2">
    <source>
        <dbReference type="EMBL" id="SPF37969.1"/>
    </source>
</evidence>
<dbReference type="Pfam" id="PF13527">
    <property type="entry name" value="Acetyltransf_9"/>
    <property type="match status" value="1"/>
</dbReference>
<dbReference type="Gene3D" id="3.40.630.30">
    <property type="match status" value="1"/>
</dbReference>